<dbReference type="Pfam" id="PF07454">
    <property type="entry name" value="SpoIIP"/>
    <property type="match status" value="1"/>
</dbReference>
<keyword evidence="1" id="KW-0812">Transmembrane</keyword>
<name>A0A3N1XWF1_9FIRM</name>
<gene>
    <name evidence="2" type="ORF">EDD66_102261</name>
</gene>
<keyword evidence="3" id="KW-1185">Reference proteome</keyword>
<reference evidence="2 3" key="1">
    <citation type="submission" date="2018-11" db="EMBL/GenBank/DDBJ databases">
        <title>Genomic Encyclopedia of Type Strains, Phase IV (KMG-IV): sequencing the most valuable type-strain genomes for metagenomic binning, comparative biology and taxonomic classification.</title>
        <authorList>
            <person name="Goeker M."/>
        </authorList>
    </citation>
    <scope>NUCLEOTIDE SEQUENCE [LARGE SCALE GENOMIC DNA]</scope>
    <source>
        <strain evidence="2 3">DSM 26537</strain>
    </source>
</reference>
<evidence type="ECO:0000256" key="1">
    <source>
        <dbReference type="SAM" id="Phobius"/>
    </source>
</evidence>
<evidence type="ECO:0000313" key="3">
    <source>
        <dbReference type="Proteomes" id="UP000273083"/>
    </source>
</evidence>
<feature type="transmembrane region" description="Helical" evidence="1">
    <location>
        <begin position="7"/>
        <end position="28"/>
    </location>
</feature>
<keyword evidence="1" id="KW-0472">Membrane</keyword>
<proteinExistence type="predicted"/>
<dbReference type="InterPro" id="IPR010897">
    <property type="entry name" value="Spore_II_P"/>
</dbReference>
<accession>A0A3N1XWF1</accession>
<organism evidence="2 3">
    <name type="scientific">Mobilisporobacter senegalensis</name>
    <dbReference type="NCBI Taxonomy" id="1329262"/>
    <lineage>
        <taxon>Bacteria</taxon>
        <taxon>Bacillati</taxon>
        <taxon>Bacillota</taxon>
        <taxon>Clostridia</taxon>
        <taxon>Lachnospirales</taxon>
        <taxon>Lachnospiraceae</taxon>
        <taxon>Mobilisporobacter</taxon>
    </lineage>
</organism>
<dbReference type="EMBL" id="RJVG01000002">
    <property type="protein sequence ID" value="ROR30608.1"/>
    <property type="molecule type" value="Genomic_DNA"/>
</dbReference>
<sequence>MINKRAFVRFLNTSVWILITILVSYILMKSTILFSGTNVRQTMSDMGDEIVSEVSNQLIMSNSPLLQYVDAASNHRFSDNPLINLVNNAFPINNYFLDAFDENLEKENENYNAKVNSLSYDSSELSAIMEENGYDAEYVEDVMSHEANNEISFIRGETYLEDIPTEFSRESLDMLNQNKNLITKLKAEKNYDYLISNFYIVDSGTKAMKQIFNVSQLLKKDVSLKNTKNNKPQVLIYHTHSQEAFIDSKKGEPDDTVVGVGAYLAKILTEQYGYNVIHDTTTYDMINGSLDRNKAYNYALPALQKTLKNNPSIEVVIDLHRDGVNDDTRRVTIIEGKKTAQLMFFNGLCRNNQGPIGYLKNPYISDNLAFSLQLHMKSLSEYANFTRKIYLKDYRYNLHLVPKSLLIELGNQNNTVAEAKNAMEPLANILDQVLKGK</sequence>
<dbReference type="NCBIfam" id="TIGR02867">
    <property type="entry name" value="spore_II_P"/>
    <property type="match status" value="1"/>
</dbReference>
<dbReference type="Proteomes" id="UP000273083">
    <property type="component" value="Unassembled WGS sequence"/>
</dbReference>
<protein>
    <submittedName>
        <fullName evidence="2">Stage II sporulation protein P</fullName>
    </submittedName>
</protein>
<dbReference type="RefSeq" id="WP_170164249.1">
    <property type="nucleotide sequence ID" value="NZ_RJVG01000002.1"/>
</dbReference>
<keyword evidence="1" id="KW-1133">Transmembrane helix</keyword>
<comment type="caution">
    <text evidence="2">The sequence shown here is derived from an EMBL/GenBank/DDBJ whole genome shotgun (WGS) entry which is preliminary data.</text>
</comment>
<evidence type="ECO:0000313" key="2">
    <source>
        <dbReference type="EMBL" id="ROR30608.1"/>
    </source>
</evidence>
<dbReference type="AlphaFoldDB" id="A0A3N1XWF1"/>